<evidence type="ECO:0000313" key="5">
    <source>
        <dbReference type="Proteomes" id="UP000006671"/>
    </source>
</evidence>
<dbReference type="OrthoDB" id="240546at2759"/>
<feature type="domain" description="CCZ1/INTU second Longin" evidence="3">
    <location>
        <begin position="230"/>
        <end position="339"/>
    </location>
</feature>
<evidence type="ECO:0000313" key="4">
    <source>
        <dbReference type="EMBL" id="EFC44641.1"/>
    </source>
</evidence>
<comment type="similarity">
    <text evidence="1">Belongs to the CCZ1 family.</text>
</comment>
<dbReference type="Pfam" id="PF19032">
    <property type="entry name" value="Intu_longin_2"/>
    <property type="match status" value="1"/>
</dbReference>
<dbReference type="AlphaFoldDB" id="D2VEQ3"/>
<dbReference type="InterPro" id="IPR043988">
    <property type="entry name" value="CCZ1/INTU_longin_2"/>
</dbReference>
<reference evidence="4 5" key="1">
    <citation type="journal article" date="2010" name="Cell">
        <title>The genome of Naegleria gruberi illuminates early eukaryotic versatility.</title>
        <authorList>
            <person name="Fritz-Laylin L.K."/>
            <person name="Prochnik S.E."/>
            <person name="Ginger M.L."/>
            <person name="Dacks J.B."/>
            <person name="Carpenter M.L."/>
            <person name="Field M.C."/>
            <person name="Kuo A."/>
            <person name="Paredez A."/>
            <person name="Chapman J."/>
            <person name="Pham J."/>
            <person name="Shu S."/>
            <person name="Neupane R."/>
            <person name="Cipriano M."/>
            <person name="Mancuso J."/>
            <person name="Tu H."/>
            <person name="Salamov A."/>
            <person name="Lindquist E."/>
            <person name="Shapiro H."/>
            <person name="Lucas S."/>
            <person name="Grigoriev I.V."/>
            <person name="Cande W.Z."/>
            <person name="Fulton C."/>
            <person name="Rokhsar D.S."/>
            <person name="Dawson S.C."/>
        </authorList>
    </citation>
    <scope>NUCLEOTIDE SEQUENCE [LARGE SCALE GENOMIC DNA]</scope>
    <source>
        <strain evidence="4 5">NEG-M</strain>
    </source>
</reference>
<dbReference type="KEGG" id="ngr:NAEGRDRAFT_67354"/>
<dbReference type="InterPro" id="IPR013176">
    <property type="entry name" value="Ccz1"/>
</dbReference>
<dbReference type="EMBL" id="GG738867">
    <property type="protein sequence ID" value="EFC44641.1"/>
    <property type="molecule type" value="Genomic_DNA"/>
</dbReference>
<dbReference type="GO" id="GO:0035658">
    <property type="term" value="C:Mon1-Ccz1 complex"/>
    <property type="evidence" value="ECO:0007669"/>
    <property type="project" value="InterPro"/>
</dbReference>
<dbReference type="OMA" id="CEEQMKG"/>
<evidence type="ECO:0000259" key="2">
    <source>
        <dbReference type="Pfam" id="PF19031"/>
    </source>
</evidence>
<dbReference type="InterPro" id="IPR043987">
    <property type="entry name" value="CCZ1/INTU/HSP4_longin_1"/>
</dbReference>
<keyword evidence="5" id="KW-1185">Reference proteome</keyword>
<dbReference type="eggNOG" id="KOG2622">
    <property type="taxonomic scope" value="Eukaryota"/>
</dbReference>
<evidence type="ECO:0000256" key="1">
    <source>
        <dbReference type="ARBA" id="ARBA00005352"/>
    </source>
</evidence>
<dbReference type="GeneID" id="8848571"/>
<sequence>MSSSNVDDIVIQFEKCFVFNRKFEGRAEEDDYLKIIGYFPPNKPLNDKMISVGVVEALTHFSKTFGSETVCDSLFTDNSKFVFIEPEPGYWMALFVKHTYQGVTALSTTGPIQDFSVYNDGNLPYLLLKSKLQDAYRTFRIFHGEMDNIVNTNGIESLRATMDLFLENYWKNASFNNWNIFDILGGVHYLPILPNDFLSIQSFINQVVSKFSSFKSKAKIPNSSSRDEVIRGCLFIFDSYLVYNGISQEESRIISQYLSNIIDERVKYNSQNANTTSGIFITGPEDIQSSVTRFSAPKVFINGDLTEGSNVIIYKMNRLQLVLFVDPTVCSNLTFYTSLRDYLNEDINNLYKTLSDYIFKNGDSVLKYIFFNGSSLALKTSLNMQTPSLALKETLQNLCTIRSQLKV</sequence>
<feature type="domain" description="CCZ1/INTU/HSP4 first Longin" evidence="2">
    <location>
        <begin position="17"/>
        <end position="144"/>
    </location>
</feature>
<dbReference type="InParanoid" id="D2VEQ3"/>
<accession>D2VEQ3</accession>
<name>D2VEQ3_NAEGR</name>
<dbReference type="STRING" id="5762.D2VEQ3"/>
<dbReference type="VEuPathDB" id="AmoebaDB:NAEGRDRAFT_67354"/>
<dbReference type="Proteomes" id="UP000006671">
    <property type="component" value="Unassembled WGS sequence"/>
</dbReference>
<dbReference type="PANTHER" id="PTHR13056">
    <property type="entry name" value="VACUOLAR FUSION PROTEIN CCZ1 HOMOLOG-RELATED"/>
    <property type="match status" value="1"/>
</dbReference>
<proteinExistence type="inferred from homology"/>
<organism evidence="5">
    <name type="scientific">Naegleria gruberi</name>
    <name type="common">Amoeba</name>
    <dbReference type="NCBI Taxonomy" id="5762"/>
    <lineage>
        <taxon>Eukaryota</taxon>
        <taxon>Discoba</taxon>
        <taxon>Heterolobosea</taxon>
        <taxon>Tetramitia</taxon>
        <taxon>Eutetramitia</taxon>
        <taxon>Vahlkampfiidae</taxon>
        <taxon>Naegleria</taxon>
    </lineage>
</organism>
<gene>
    <name evidence="4" type="primary">AM50</name>
    <name evidence="4" type="ORF">NAEGRDRAFT_67354</name>
</gene>
<protein>
    <submittedName>
        <fullName evidence="4">Uncharacterized protein AM50</fullName>
    </submittedName>
</protein>
<evidence type="ECO:0000259" key="3">
    <source>
        <dbReference type="Pfam" id="PF19032"/>
    </source>
</evidence>
<dbReference type="GO" id="GO:0016192">
    <property type="term" value="P:vesicle-mediated transport"/>
    <property type="evidence" value="ECO:0007669"/>
    <property type="project" value="InterPro"/>
</dbReference>
<dbReference type="Pfam" id="PF19031">
    <property type="entry name" value="Intu_longin_1"/>
    <property type="match status" value="1"/>
</dbReference>
<dbReference type="RefSeq" id="XP_002677385.1">
    <property type="nucleotide sequence ID" value="XM_002677339.1"/>
</dbReference>
<dbReference type="PANTHER" id="PTHR13056:SF0">
    <property type="entry name" value="VACUOLAR FUSION PROTEIN CCZ1 HOMOLOG-RELATED"/>
    <property type="match status" value="1"/>
</dbReference>